<proteinExistence type="inferred from homology"/>
<comment type="caution">
    <text evidence="5">The sequence shown here is derived from an EMBL/GenBank/DDBJ whole genome shotgun (WGS) entry which is preliminary data.</text>
</comment>
<dbReference type="InterPro" id="IPR005527">
    <property type="entry name" value="MinE"/>
</dbReference>
<evidence type="ECO:0000256" key="1">
    <source>
        <dbReference type="ARBA" id="ARBA00008168"/>
    </source>
</evidence>
<dbReference type="Pfam" id="PF03776">
    <property type="entry name" value="MinE"/>
    <property type="match status" value="1"/>
</dbReference>
<dbReference type="InterPro" id="IPR036707">
    <property type="entry name" value="MinE_sf"/>
</dbReference>
<dbReference type="AlphaFoldDB" id="A0A0A0DD66"/>
<dbReference type="NCBIfam" id="NF001422">
    <property type="entry name" value="PRK00296.1"/>
    <property type="match status" value="1"/>
</dbReference>
<dbReference type="OrthoDB" id="9802655at2"/>
<accession>A0A0A0DD66</accession>
<dbReference type="HAMAP" id="MF_00262">
    <property type="entry name" value="MinE"/>
    <property type="match status" value="1"/>
</dbReference>
<evidence type="ECO:0000313" key="5">
    <source>
        <dbReference type="EMBL" id="KGM35965.1"/>
    </source>
</evidence>
<evidence type="ECO:0000256" key="2">
    <source>
        <dbReference type="ARBA" id="ARBA00020112"/>
    </source>
</evidence>
<keyword evidence="4 5" id="KW-0132">Cell division</keyword>
<reference evidence="5 6" key="1">
    <citation type="submission" date="2014-01" db="EMBL/GenBank/DDBJ databases">
        <title>Genome sequence determination for a cystic fibrosis isolate, Inquilinus limosus.</title>
        <authorList>
            <person name="Pino M."/>
            <person name="Di Conza J."/>
            <person name="Gutkind G."/>
        </authorList>
    </citation>
    <scope>NUCLEOTIDE SEQUENCE [LARGE SCALE GENOMIC DNA]</scope>
    <source>
        <strain evidence="5 6">MP06</strain>
    </source>
</reference>
<evidence type="ECO:0000256" key="3">
    <source>
        <dbReference type="ARBA" id="ARBA00025265"/>
    </source>
</evidence>
<dbReference type="EMBL" id="JANX01000004">
    <property type="protein sequence ID" value="KGM35965.1"/>
    <property type="molecule type" value="Genomic_DNA"/>
</dbReference>
<dbReference type="RefSeq" id="WP_034831005.1">
    <property type="nucleotide sequence ID" value="NZ_JANX01000004.1"/>
</dbReference>
<dbReference type="Proteomes" id="UP000029995">
    <property type="component" value="Unassembled WGS sequence"/>
</dbReference>
<comment type="function">
    <text evidence="3 4">Prevents the cell division inhibition by proteins MinC and MinD at internal division sites while permitting inhibition at polar sites. This ensures cell division at the proper site by restricting the formation of a division septum at the midpoint of the long axis of the cell.</text>
</comment>
<evidence type="ECO:0000313" key="6">
    <source>
        <dbReference type="Proteomes" id="UP000029995"/>
    </source>
</evidence>
<organism evidence="5 6">
    <name type="scientific">Inquilinus limosus MP06</name>
    <dbReference type="NCBI Taxonomy" id="1398085"/>
    <lineage>
        <taxon>Bacteria</taxon>
        <taxon>Pseudomonadati</taxon>
        <taxon>Pseudomonadota</taxon>
        <taxon>Alphaproteobacteria</taxon>
        <taxon>Rhodospirillales</taxon>
        <taxon>Rhodospirillaceae</taxon>
        <taxon>Inquilinus</taxon>
    </lineage>
</organism>
<dbReference type="SUPFAM" id="SSF55229">
    <property type="entry name" value="Cell division protein MinE topological specificity domain"/>
    <property type="match status" value="1"/>
</dbReference>
<evidence type="ECO:0000256" key="4">
    <source>
        <dbReference type="HAMAP-Rule" id="MF_00262"/>
    </source>
</evidence>
<dbReference type="NCBIfam" id="TIGR01215">
    <property type="entry name" value="minE"/>
    <property type="match status" value="1"/>
</dbReference>
<protein>
    <recommendedName>
        <fullName evidence="2 4">Cell division topological specificity factor</fullName>
    </recommendedName>
</protein>
<dbReference type="Gene3D" id="3.30.1070.10">
    <property type="entry name" value="Cell division topological specificity factor MinE"/>
    <property type="match status" value="1"/>
</dbReference>
<sequence length="92" mass="10063">MSLFSFFTKRNSAPVARERLQILLAHERSVIGGRSDLVATLQEEILAVIAKHIAVDREKVQVKLDRGDSVSTLEVDIEIPTPSGPARIAARG</sequence>
<comment type="similarity">
    <text evidence="1 4">Belongs to the MinE family.</text>
</comment>
<gene>
    <name evidence="4" type="primary">minE</name>
    <name evidence="5" type="ORF">P409_01260</name>
</gene>
<dbReference type="GO" id="GO:0051301">
    <property type="term" value="P:cell division"/>
    <property type="evidence" value="ECO:0007669"/>
    <property type="project" value="UniProtKB-KW"/>
</dbReference>
<dbReference type="GO" id="GO:0032955">
    <property type="term" value="P:regulation of division septum assembly"/>
    <property type="evidence" value="ECO:0007669"/>
    <property type="project" value="InterPro"/>
</dbReference>
<keyword evidence="4" id="KW-0131">Cell cycle</keyword>
<name>A0A0A0DD66_9PROT</name>